<dbReference type="EMBL" id="CP138858">
    <property type="protein sequence ID" value="WPJ95296.1"/>
    <property type="molecule type" value="Genomic_DNA"/>
</dbReference>
<keyword evidence="1" id="KW-0175">Coiled coil</keyword>
<evidence type="ECO:0000256" key="3">
    <source>
        <dbReference type="SAM" id="Phobius"/>
    </source>
</evidence>
<reference evidence="5 6" key="1">
    <citation type="submission" date="2023-11" db="EMBL/GenBank/DDBJ databases">
        <title>Coraliomargarita sp. nov., isolated from marine algae.</title>
        <authorList>
            <person name="Lee J.K."/>
            <person name="Baek J.H."/>
            <person name="Kim J.M."/>
            <person name="Choi D.G."/>
            <person name="Jeon C.O."/>
        </authorList>
    </citation>
    <scope>NUCLEOTIDE SEQUENCE [LARGE SCALE GENOMIC DNA]</scope>
    <source>
        <strain evidence="5 6">J2-16</strain>
    </source>
</reference>
<dbReference type="InterPro" id="IPR018392">
    <property type="entry name" value="LysM"/>
</dbReference>
<dbReference type="PROSITE" id="PS51782">
    <property type="entry name" value="LYSM"/>
    <property type="match status" value="1"/>
</dbReference>
<keyword evidence="3" id="KW-0472">Membrane</keyword>
<feature type="domain" description="LysM" evidence="4">
    <location>
        <begin position="165"/>
        <end position="209"/>
    </location>
</feature>
<keyword evidence="6" id="KW-1185">Reference proteome</keyword>
<dbReference type="CDD" id="cd00118">
    <property type="entry name" value="LysM"/>
    <property type="match status" value="1"/>
</dbReference>
<dbReference type="InterPro" id="IPR036779">
    <property type="entry name" value="LysM_dom_sf"/>
</dbReference>
<dbReference type="Proteomes" id="UP001324993">
    <property type="component" value="Chromosome"/>
</dbReference>
<dbReference type="RefSeq" id="WP_319832188.1">
    <property type="nucleotide sequence ID" value="NZ_CP138858.1"/>
</dbReference>
<evidence type="ECO:0000259" key="4">
    <source>
        <dbReference type="PROSITE" id="PS51782"/>
    </source>
</evidence>
<keyword evidence="3" id="KW-0812">Transmembrane</keyword>
<sequence length="212" mass="22033">MEEDNEPTGASMVPLALALLAIVLGGAGLYFGLNANQRITPLTESVDEGSSAAARIDKQLASLDTRIDELTAQNLKLKETIQRLGRESSQTLRLANQAGSGVESNRDELIKLAQKMSELASTGVRPAASARPSSAATTSAAPAVTDSVSAEGEQAQPAENHGAGAIYKIQSGDTFAKIASLKGVSLDALLTANPDADPRRLRIGQEITIPAN</sequence>
<feature type="coiled-coil region" evidence="1">
    <location>
        <begin position="53"/>
        <end position="87"/>
    </location>
</feature>
<feature type="region of interest" description="Disordered" evidence="2">
    <location>
        <begin position="123"/>
        <end position="159"/>
    </location>
</feature>
<dbReference type="Gene3D" id="3.10.350.10">
    <property type="entry name" value="LysM domain"/>
    <property type="match status" value="1"/>
</dbReference>
<name>A0ABZ0RIT0_9BACT</name>
<accession>A0ABZ0RIT0</accession>
<dbReference type="SUPFAM" id="SSF54106">
    <property type="entry name" value="LysM domain"/>
    <property type="match status" value="1"/>
</dbReference>
<feature type="transmembrane region" description="Helical" evidence="3">
    <location>
        <begin position="12"/>
        <end position="33"/>
    </location>
</feature>
<proteinExistence type="predicted"/>
<feature type="compositionally biased region" description="Low complexity" evidence="2">
    <location>
        <begin position="124"/>
        <end position="150"/>
    </location>
</feature>
<dbReference type="Pfam" id="PF01476">
    <property type="entry name" value="LysM"/>
    <property type="match status" value="1"/>
</dbReference>
<evidence type="ECO:0000313" key="6">
    <source>
        <dbReference type="Proteomes" id="UP001324993"/>
    </source>
</evidence>
<evidence type="ECO:0000313" key="5">
    <source>
        <dbReference type="EMBL" id="WPJ95296.1"/>
    </source>
</evidence>
<gene>
    <name evidence="5" type="ORF">SH580_17895</name>
</gene>
<evidence type="ECO:0000256" key="1">
    <source>
        <dbReference type="SAM" id="Coils"/>
    </source>
</evidence>
<evidence type="ECO:0000256" key="2">
    <source>
        <dbReference type="SAM" id="MobiDB-lite"/>
    </source>
</evidence>
<protein>
    <submittedName>
        <fullName evidence="5">LysM domain-containing protein</fullName>
    </submittedName>
</protein>
<keyword evidence="3" id="KW-1133">Transmembrane helix</keyword>
<organism evidence="5 6">
    <name type="scientific">Coraliomargarita algicola</name>
    <dbReference type="NCBI Taxonomy" id="3092156"/>
    <lineage>
        <taxon>Bacteria</taxon>
        <taxon>Pseudomonadati</taxon>
        <taxon>Verrucomicrobiota</taxon>
        <taxon>Opitutia</taxon>
        <taxon>Puniceicoccales</taxon>
        <taxon>Coraliomargaritaceae</taxon>
        <taxon>Coraliomargarita</taxon>
    </lineage>
</organism>
<dbReference type="SMART" id="SM00257">
    <property type="entry name" value="LysM"/>
    <property type="match status" value="1"/>
</dbReference>